<evidence type="ECO:0000313" key="1">
    <source>
        <dbReference type="EMBL" id="KAF2676677.1"/>
    </source>
</evidence>
<gene>
    <name evidence="1" type="ORF">K458DRAFT_180126</name>
</gene>
<name>A0A6G1IEL3_9PLEO</name>
<evidence type="ECO:0000313" key="2">
    <source>
        <dbReference type="Proteomes" id="UP000799291"/>
    </source>
</evidence>
<sequence>MVGFEKCLRLIGGLHITVASCIPASTDGPSCSVLAIPCSSYERYLHQSPATTLFLLTENVWGGQTAGLRSGHTRLSLTFDVGSKVLVCSDERSRIPQIFQTIDV</sequence>
<dbReference type="EMBL" id="MU005631">
    <property type="protein sequence ID" value="KAF2676677.1"/>
    <property type="molecule type" value="Genomic_DNA"/>
</dbReference>
<keyword evidence="2" id="KW-1185">Reference proteome</keyword>
<organism evidence="1 2">
    <name type="scientific">Lentithecium fluviatile CBS 122367</name>
    <dbReference type="NCBI Taxonomy" id="1168545"/>
    <lineage>
        <taxon>Eukaryota</taxon>
        <taxon>Fungi</taxon>
        <taxon>Dikarya</taxon>
        <taxon>Ascomycota</taxon>
        <taxon>Pezizomycotina</taxon>
        <taxon>Dothideomycetes</taxon>
        <taxon>Pleosporomycetidae</taxon>
        <taxon>Pleosporales</taxon>
        <taxon>Massarineae</taxon>
        <taxon>Lentitheciaceae</taxon>
        <taxon>Lentithecium</taxon>
    </lineage>
</organism>
<dbReference type="PROSITE" id="PS51257">
    <property type="entry name" value="PROKAR_LIPOPROTEIN"/>
    <property type="match status" value="1"/>
</dbReference>
<reference evidence="1" key="1">
    <citation type="journal article" date="2020" name="Stud. Mycol.">
        <title>101 Dothideomycetes genomes: a test case for predicting lifestyles and emergence of pathogens.</title>
        <authorList>
            <person name="Haridas S."/>
            <person name="Albert R."/>
            <person name="Binder M."/>
            <person name="Bloem J."/>
            <person name="Labutti K."/>
            <person name="Salamov A."/>
            <person name="Andreopoulos B."/>
            <person name="Baker S."/>
            <person name="Barry K."/>
            <person name="Bills G."/>
            <person name="Bluhm B."/>
            <person name="Cannon C."/>
            <person name="Castanera R."/>
            <person name="Culley D."/>
            <person name="Daum C."/>
            <person name="Ezra D."/>
            <person name="Gonzalez J."/>
            <person name="Henrissat B."/>
            <person name="Kuo A."/>
            <person name="Liang C."/>
            <person name="Lipzen A."/>
            <person name="Lutzoni F."/>
            <person name="Magnuson J."/>
            <person name="Mondo S."/>
            <person name="Nolan M."/>
            <person name="Ohm R."/>
            <person name="Pangilinan J."/>
            <person name="Park H.-J."/>
            <person name="Ramirez L."/>
            <person name="Alfaro M."/>
            <person name="Sun H."/>
            <person name="Tritt A."/>
            <person name="Yoshinaga Y."/>
            <person name="Zwiers L.-H."/>
            <person name="Turgeon B."/>
            <person name="Goodwin S."/>
            <person name="Spatafora J."/>
            <person name="Crous P."/>
            <person name="Grigoriev I."/>
        </authorList>
    </citation>
    <scope>NUCLEOTIDE SEQUENCE</scope>
    <source>
        <strain evidence="1">CBS 122367</strain>
    </source>
</reference>
<dbReference type="AlphaFoldDB" id="A0A6G1IEL3"/>
<protein>
    <submittedName>
        <fullName evidence="1">Uncharacterized protein</fullName>
    </submittedName>
</protein>
<dbReference type="Proteomes" id="UP000799291">
    <property type="component" value="Unassembled WGS sequence"/>
</dbReference>
<proteinExistence type="predicted"/>
<accession>A0A6G1IEL3</accession>